<feature type="domain" description="Peptidase S8/S53" evidence="8">
    <location>
        <begin position="4"/>
        <end position="359"/>
    </location>
</feature>
<evidence type="ECO:0000256" key="3">
    <source>
        <dbReference type="ARBA" id="ARBA00022729"/>
    </source>
</evidence>
<evidence type="ECO:0000313" key="11">
    <source>
        <dbReference type="Proteomes" id="UP000008694"/>
    </source>
</evidence>
<dbReference type="Pfam" id="PF17766">
    <property type="entry name" value="fn3_6"/>
    <property type="match status" value="1"/>
</dbReference>
<keyword evidence="6" id="KW-0325">Glycoprotein</keyword>
<dbReference type="InterPro" id="IPR023828">
    <property type="entry name" value="Peptidase_S8_Ser-AS"/>
</dbReference>
<dbReference type="Gene3D" id="2.60.40.2310">
    <property type="match status" value="1"/>
</dbReference>
<dbReference type="EMBL" id="GL348718">
    <property type="protein sequence ID" value="EFH49798.1"/>
    <property type="molecule type" value="Genomic_DNA"/>
</dbReference>
<keyword evidence="11" id="KW-1185">Reference proteome</keyword>
<evidence type="ECO:0000259" key="9">
    <source>
        <dbReference type="Pfam" id="PF17766"/>
    </source>
</evidence>
<dbReference type="PRINTS" id="PR00723">
    <property type="entry name" value="SUBTILISIN"/>
</dbReference>
<keyword evidence="5" id="KW-0720">Serine protease</keyword>
<dbReference type="InterPro" id="IPR015500">
    <property type="entry name" value="Peptidase_S8_subtilisin-rel"/>
</dbReference>
<comment type="similarity">
    <text evidence="1 7">Belongs to the peptidase S8 family.</text>
</comment>
<proteinExistence type="inferred from homology"/>
<evidence type="ECO:0000259" key="8">
    <source>
        <dbReference type="Pfam" id="PF00082"/>
    </source>
</evidence>
<name>D7M4E4_ARALL</name>
<dbReference type="STRING" id="81972.D7M4E4"/>
<evidence type="ECO:0000256" key="7">
    <source>
        <dbReference type="PROSITE-ProRule" id="PRU01240"/>
    </source>
</evidence>
<dbReference type="Gramene" id="scaffold_601224.1">
    <property type="protein sequence ID" value="scaffold_601224.1"/>
    <property type="gene ID" value="scaffold_601224.1"/>
</dbReference>
<dbReference type="KEGG" id="aly:9307577"/>
<dbReference type="AlphaFoldDB" id="D7M4E4"/>
<dbReference type="GO" id="GO:0004252">
    <property type="term" value="F:serine-type endopeptidase activity"/>
    <property type="evidence" value="ECO:0007669"/>
    <property type="project" value="InterPro"/>
</dbReference>
<dbReference type="eggNOG" id="ENOG502QSF0">
    <property type="taxonomic scope" value="Eukaryota"/>
</dbReference>
<dbReference type="PANTHER" id="PTHR10795">
    <property type="entry name" value="PROPROTEIN CONVERTASE SUBTILISIN/KEXIN"/>
    <property type="match status" value="1"/>
</dbReference>
<dbReference type="PROSITE" id="PS00137">
    <property type="entry name" value="SUBTILASE_HIS"/>
    <property type="match status" value="1"/>
</dbReference>
<reference evidence="11" key="1">
    <citation type="journal article" date="2011" name="Nat. Genet.">
        <title>The Arabidopsis lyrata genome sequence and the basis of rapid genome size change.</title>
        <authorList>
            <person name="Hu T.T."/>
            <person name="Pattyn P."/>
            <person name="Bakker E.G."/>
            <person name="Cao J."/>
            <person name="Cheng J.-F."/>
            <person name="Clark R.M."/>
            <person name="Fahlgren N."/>
            <person name="Fawcett J.A."/>
            <person name="Grimwood J."/>
            <person name="Gundlach H."/>
            <person name="Haberer G."/>
            <person name="Hollister J.D."/>
            <person name="Ossowski S."/>
            <person name="Ottilar R.P."/>
            <person name="Salamov A.A."/>
            <person name="Schneeberger K."/>
            <person name="Spannagl M."/>
            <person name="Wang X."/>
            <person name="Yang L."/>
            <person name="Nasrallah M.E."/>
            <person name="Bergelson J."/>
            <person name="Carrington J.C."/>
            <person name="Gaut B.S."/>
            <person name="Schmutz J."/>
            <person name="Mayer K.F.X."/>
            <person name="Van de Peer Y."/>
            <person name="Grigoriev I.V."/>
            <person name="Nordborg M."/>
            <person name="Weigel D."/>
            <person name="Guo Y.-L."/>
        </authorList>
    </citation>
    <scope>NUCLEOTIDE SEQUENCE [LARGE SCALE GENOMIC DNA]</scope>
    <source>
        <strain evidence="11">cv. MN47</strain>
    </source>
</reference>
<dbReference type="PROSITE" id="PS51892">
    <property type="entry name" value="SUBTILASE"/>
    <property type="match status" value="1"/>
</dbReference>
<evidence type="ECO:0008006" key="12">
    <source>
        <dbReference type="Google" id="ProtNLM"/>
    </source>
</evidence>
<evidence type="ECO:0000313" key="10">
    <source>
        <dbReference type="EMBL" id="EFH49798.1"/>
    </source>
</evidence>
<dbReference type="OrthoDB" id="10256524at2759"/>
<evidence type="ECO:0000256" key="5">
    <source>
        <dbReference type="ARBA" id="ARBA00022825"/>
    </source>
</evidence>
<keyword evidence="4" id="KW-0378">Hydrolase</keyword>
<comment type="caution">
    <text evidence="7">Lacks conserved residue(s) required for the propagation of feature annotation.</text>
</comment>
<dbReference type="Proteomes" id="UP000008694">
    <property type="component" value="Unassembled WGS sequence"/>
</dbReference>
<dbReference type="InterPro" id="IPR036852">
    <property type="entry name" value="Peptidase_S8/S53_dom_sf"/>
</dbReference>
<dbReference type="PROSITE" id="PS00138">
    <property type="entry name" value="SUBTILASE_SER"/>
    <property type="match status" value="1"/>
</dbReference>
<dbReference type="Pfam" id="PF00082">
    <property type="entry name" value="Peptidase_S8"/>
    <property type="match status" value="1"/>
</dbReference>
<gene>
    <name evidence="10" type="ORF">ARALYDRAFT_909167</name>
</gene>
<keyword evidence="2" id="KW-0645">Protease</keyword>
<accession>D7M4E4</accession>
<dbReference type="HOGENOM" id="CLU_000625_7_2_1"/>
<evidence type="ECO:0000256" key="6">
    <source>
        <dbReference type="ARBA" id="ARBA00023180"/>
    </source>
</evidence>
<dbReference type="InterPro" id="IPR022398">
    <property type="entry name" value="Peptidase_S8_His-AS"/>
</dbReference>
<evidence type="ECO:0000256" key="4">
    <source>
        <dbReference type="ARBA" id="ARBA00022801"/>
    </source>
</evidence>
<dbReference type="InterPro" id="IPR000209">
    <property type="entry name" value="Peptidase_S8/S53_dom"/>
</dbReference>
<evidence type="ECO:0000256" key="1">
    <source>
        <dbReference type="ARBA" id="ARBA00011073"/>
    </source>
</evidence>
<dbReference type="InterPro" id="IPR041469">
    <property type="entry name" value="Subtilisin-like_FN3"/>
</dbReference>
<keyword evidence="3" id="KW-0732">Signal</keyword>
<dbReference type="SUPFAM" id="SSF52743">
    <property type="entry name" value="Subtilisin-like"/>
    <property type="match status" value="1"/>
</dbReference>
<organism evidence="11">
    <name type="scientific">Arabidopsis lyrata subsp. lyrata</name>
    <name type="common">Lyre-leaved rock-cress</name>
    <dbReference type="NCBI Taxonomy" id="81972"/>
    <lineage>
        <taxon>Eukaryota</taxon>
        <taxon>Viridiplantae</taxon>
        <taxon>Streptophyta</taxon>
        <taxon>Embryophyta</taxon>
        <taxon>Tracheophyta</taxon>
        <taxon>Spermatophyta</taxon>
        <taxon>Magnoliopsida</taxon>
        <taxon>eudicotyledons</taxon>
        <taxon>Gunneridae</taxon>
        <taxon>Pentapetalae</taxon>
        <taxon>rosids</taxon>
        <taxon>malvids</taxon>
        <taxon>Brassicales</taxon>
        <taxon>Brassicaceae</taxon>
        <taxon>Camelineae</taxon>
        <taxon>Arabidopsis</taxon>
    </lineage>
</organism>
<dbReference type="FunFam" id="2.60.40.2310:FF:000001">
    <property type="entry name" value="Subtilisin-like protease SBT1.5"/>
    <property type="match status" value="1"/>
</dbReference>
<dbReference type="InterPro" id="IPR045051">
    <property type="entry name" value="SBT"/>
</dbReference>
<protein>
    <recommendedName>
        <fullName evidence="12">Subtilase family protein</fullName>
    </recommendedName>
</protein>
<dbReference type="Gene3D" id="3.50.30.30">
    <property type="match status" value="1"/>
</dbReference>
<evidence type="ECO:0000256" key="2">
    <source>
        <dbReference type="ARBA" id="ARBA00022670"/>
    </source>
</evidence>
<dbReference type="GO" id="GO:0006508">
    <property type="term" value="P:proteolysis"/>
    <property type="evidence" value="ECO:0007669"/>
    <property type="project" value="UniProtKB-KW"/>
</dbReference>
<sequence>MSPRDSECHGTHVASTAGGAFVANVSNKWFGVGAARGGAPSARIAVYKVCWQNQNSCAAMDIIKAMDDAIEDGVDVMSLSLGRSVPILPESNEHNAISYGAFHAISKGIPVICAGGNDGPQAYTVSNVPPWVITVSATTLDRSFPTPLVLGNNITILARNQYKGHEFQADLIYVVSYNQITSAAKGKAVLAFLTESEYFVGEFVDRALIAGLSALIISSKSIDVIGYDKRELVLFMIDYEEGTTMMKYIGSNSLPTIKISTEIRLTGPLVATQVAEFSSRGPNSLSPYILKPDIAAPGVDILAASIPFIEGAENGFIALSGTSMSAPVVTGVVALLKAVHSDWSPAAIHSALVTTASKTDPYGEPIFTEGDSRKLADPFDYGGGLGNPTKAADPGLVYDAYAEDYMGYLCAAGYEEASIGKMAKKSMMYHCPSPRPSMLALNLPSITIPFLNADVTVTRTVTNVGPVDSIYRVIIQAPLGVEITVTPTLLVFNCFVKKLSFEVTVSTTHQSNSIYYFGSITWTDGYHVVSIPLSVRKQSPMYFH</sequence>
<feature type="domain" description="Subtilisin-like protease fibronectin type-III" evidence="9">
    <location>
        <begin position="441"/>
        <end position="535"/>
    </location>
</feature>
<dbReference type="Gene3D" id="3.40.50.200">
    <property type="entry name" value="Peptidase S8/S53 domain"/>
    <property type="match status" value="1"/>
</dbReference>